<dbReference type="Proteomes" id="UP001286313">
    <property type="component" value="Unassembled WGS sequence"/>
</dbReference>
<organism evidence="1 2">
    <name type="scientific">Petrolisthes cinctipes</name>
    <name type="common">Flat porcelain crab</name>
    <dbReference type="NCBI Taxonomy" id="88211"/>
    <lineage>
        <taxon>Eukaryota</taxon>
        <taxon>Metazoa</taxon>
        <taxon>Ecdysozoa</taxon>
        <taxon>Arthropoda</taxon>
        <taxon>Crustacea</taxon>
        <taxon>Multicrustacea</taxon>
        <taxon>Malacostraca</taxon>
        <taxon>Eumalacostraca</taxon>
        <taxon>Eucarida</taxon>
        <taxon>Decapoda</taxon>
        <taxon>Pleocyemata</taxon>
        <taxon>Anomura</taxon>
        <taxon>Galatheoidea</taxon>
        <taxon>Porcellanidae</taxon>
        <taxon>Petrolisthes</taxon>
    </lineage>
</organism>
<name>A0AAE1BYM9_PETCI</name>
<dbReference type="AlphaFoldDB" id="A0AAE1BYM9"/>
<comment type="caution">
    <text evidence="1">The sequence shown here is derived from an EMBL/GenBank/DDBJ whole genome shotgun (WGS) entry which is preliminary data.</text>
</comment>
<dbReference type="EMBL" id="JAWQEG010005528">
    <property type="protein sequence ID" value="KAK3857754.1"/>
    <property type="molecule type" value="Genomic_DNA"/>
</dbReference>
<protein>
    <submittedName>
        <fullName evidence="1">Uncharacterized protein</fullName>
    </submittedName>
</protein>
<gene>
    <name evidence="1" type="ORF">Pcinc_036013</name>
</gene>
<sequence length="110" mass="12055">MVWELRRPRRDRLSAGVGPHSLSSVWPLPASNTHVFGFYDVVSVMVARQTRGEPRAAPAAAEKPREAQAVNVAVLAASGVACMRAYHQHGSHVLQHHSSNMLLGFFTPCR</sequence>
<keyword evidence="2" id="KW-1185">Reference proteome</keyword>
<accession>A0AAE1BYM9</accession>
<proteinExistence type="predicted"/>
<evidence type="ECO:0000313" key="1">
    <source>
        <dbReference type="EMBL" id="KAK3857754.1"/>
    </source>
</evidence>
<evidence type="ECO:0000313" key="2">
    <source>
        <dbReference type="Proteomes" id="UP001286313"/>
    </source>
</evidence>
<reference evidence="1" key="1">
    <citation type="submission" date="2023-10" db="EMBL/GenBank/DDBJ databases">
        <title>Genome assemblies of two species of porcelain crab, Petrolisthes cinctipes and Petrolisthes manimaculis (Anomura: Porcellanidae).</title>
        <authorList>
            <person name="Angst P."/>
        </authorList>
    </citation>
    <scope>NUCLEOTIDE SEQUENCE</scope>
    <source>
        <strain evidence="1">PB745_01</strain>
        <tissue evidence="1">Gill</tissue>
    </source>
</reference>